<gene>
    <name evidence="4" type="ORF">A4X03_0g4998</name>
    <name evidence="3" type="ORF">JKIAZH3_G7847</name>
</gene>
<reference evidence="4" key="2">
    <citation type="journal article" date="2019" name="IMA Fungus">
        <title>Genome sequencing and comparison of five Tilletia species to identify candidate genes for the detection of regulated species infecting wheat.</title>
        <authorList>
            <person name="Nguyen H.D.T."/>
            <person name="Sultana T."/>
            <person name="Kesanakurti P."/>
            <person name="Hambleton S."/>
        </authorList>
    </citation>
    <scope>NUCLEOTIDE SEQUENCE</scope>
    <source>
        <strain evidence="4">DAOMC 238032</strain>
    </source>
</reference>
<evidence type="ECO:0000256" key="1">
    <source>
        <dbReference type="SAM" id="Coils"/>
    </source>
</evidence>
<evidence type="ECO:0000313" key="6">
    <source>
        <dbReference type="Proteomes" id="UP000836402"/>
    </source>
</evidence>
<dbReference type="SUPFAM" id="SSF48452">
    <property type="entry name" value="TPR-like"/>
    <property type="match status" value="1"/>
</dbReference>
<dbReference type="Gene3D" id="1.25.40.10">
    <property type="entry name" value="Tetratricopeptide repeat domain"/>
    <property type="match status" value="1"/>
</dbReference>
<comment type="caution">
    <text evidence="4">The sequence shown here is derived from an EMBL/GenBank/DDBJ whole genome shotgun (WGS) entry which is preliminary data.</text>
</comment>
<evidence type="ECO:0000313" key="4">
    <source>
        <dbReference type="EMBL" id="KAE8256847.1"/>
    </source>
</evidence>
<reference evidence="3" key="3">
    <citation type="submission" date="2020-10" db="EMBL/GenBank/DDBJ databases">
        <authorList>
            <person name="Sedaghatjoo S."/>
        </authorList>
    </citation>
    <scope>NUCLEOTIDE SEQUENCE</scope>
    <source>
        <strain evidence="3">AZH3</strain>
    </source>
</reference>
<sequence>MPDIIHGTDGAEPPTEDLPSVGVDLDAGDENDLADMEDACSCCWTTQSMYDEVELYDSRAKREPEHTRPTAKWGEEDEMDWDPHAAETAAETAATSASHELVQLYNDIAVLTHLCNDQVRRGLEHVRWIHRSCHRSQRLRPHGERYCVRVMQFWKRVALQEVANGQRSPPGTAISILLNCVEKFVLHFRGDVERIWYMSVVNRSARRVMIRRLLAQHLKNLKQNLKSIESHLQLLNSNQRMALGPSLDSRLPLLSSGPLQTDFLQTMSSAFSTLARLLSPSDSKTDVQKLLALYPFLHNIVAVPIFPTQSSTTQGSTSQSGVSLDAPVASDPIAPANAITTATPSVSVVFLSALGIAQGAPDEETSLMAALEVALKVHSKTLDTGLLRFADASASVGWKRSVSEAVFRLVRTLKLTLPSPTCFIGLHGLLIGFTQIGLYAEACVAAELLIAIYRESLHHEPSVKIQLSLCNALGALSYLSLQVSFQPVVLNSIFAAKDALQILQPIYERDPDQHIALKAKLEAQQVRASSNLRHSSSSSENYDCAVELCQRAVALDPSNLENKHWLGVLLQYGSRRGHPEHGNQRLDILRELSAAEPRLYDRTLALEIQNYAEGSDVELDDSIAALEEVILMYEGFPDVRSVQDTEKLAKLCQDLARCYQKQHRSDKYIGLLRKTVQLRTSLPTPTRNFSLGSELLPHSILELSKAYSKLEQYGEALALAERAEALYRAHYDESLYGCQEQITSVYLVAVGKHMLGRYAEAEAQVQEVMRGQTAAWKHDSICGPADMNHIWEYVEAMGTLGAIQCALGDTDSALHSGSEAARWSKRNLRQNRARIERRRRIAGNDIASDLGNAHTTDYVLEVSMHRMLVFYTATLLDVGRAEEARAVVEESVEGLGRLEGVGPLYKTALLLCVKVLDAVGGREDEAKAVKDQASNVPFRGFLQVLGRKTV</sequence>
<dbReference type="EMBL" id="CAJHJG010004446">
    <property type="protein sequence ID" value="CAD6941045.1"/>
    <property type="molecule type" value="Genomic_DNA"/>
</dbReference>
<dbReference type="EMBL" id="LWDD02000740">
    <property type="protein sequence ID" value="KAE8256847.1"/>
    <property type="molecule type" value="Genomic_DNA"/>
</dbReference>
<dbReference type="Proteomes" id="UP000836402">
    <property type="component" value="Unassembled WGS sequence"/>
</dbReference>
<keyword evidence="1" id="KW-0175">Coiled coil</keyword>
<reference evidence="4" key="1">
    <citation type="submission" date="2016-04" db="EMBL/GenBank/DDBJ databases">
        <authorList>
            <person name="Nguyen H.D."/>
            <person name="Kesanakurti P."/>
            <person name="Cullis J."/>
            <person name="Levesque C.A."/>
            <person name="Hambleton S."/>
        </authorList>
    </citation>
    <scope>NUCLEOTIDE SEQUENCE</scope>
    <source>
        <strain evidence="4">DAOMC 238032</strain>
    </source>
</reference>
<evidence type="ECO:0000313" key="5">
    <source>
        <dbReference type="Proteomes" id="UP000077671"/>
    </source>
</evidence>
<evidence type="ECO:0000256" key="2">
    <source>
        <dbReference type="SAM" id="MobiDB-lite"/>
    </source>
</evidence>
<feature type="region of interest" description="Disordered" evidence="2">
    <location>
        <begin position="59"/>
        <end position="78"/>
    </location>
</feature>
<dbReference type="InterPro" id="IPR019734">
    <property type="entry name" value="TPR_rpt"/>
</dbReference>
<keyword evidence="6" id="KW-1185">Reference proteome</keyword>
<accession>A0A177V342</accession>
<proteinExistence type="predicted"/>
<dbReference type="Proteomes" id="UP000077671">
    <property type="component" value="Unassembled WGS sequence"/>
</dbReference>
<evidence type="ECO:0000313" key="3">
    <source>
        <dbReference type="EMBL" id="CAD6941045.1"/>
    </source>
</evidence>
<feature type="coiled-coil region" evidence="1">
    <location>
        <begin position="211"/>
        <end position="238"/>
    </location>
</feature>
<dbReference type="InterPro" id="IPR011990">
    <property type="entry name" value="TPR-like_helical_dom_sf"/>
</dbReference>
<organism evidence="4 5">
    <name type="scientific">Tilletia caries</name>
    <name type="common">wheat bunt fungus</name>
    <dbReference type="NCBI Taxonomy" id="13290"/>
    <lineage>
        <taxon>Eukaryota</taxon>
        <taxon>Fungi</taxon>
        <taxon>Dikarya</taxon>
        <taxon>Basidiomycota</taxon>
        <taxon>Ustilaginomycotina</taxon>
        <taxon>Exobasidiomycetes</taxon>
        <taxon>Tilletiales</taxon>
        <taxon>Tilletiaceae</taxon>
        <taxon>Tilletia</taxon>
    </lineage>
</organism>
<dbReference type="SMART" id="SM00028">
    <property type="entry name" value="TPR"/>
    <property type="match status" value="4"/>
</dbReference>
<feature type="region of interest" description="Disordered" evidence="2">
    <location>
        <begin position="1"/>
        <end position="29"/>
    </location>
</feature>
<protein>
    <submittedName>
        <fullName evidence="4">Uncharacterized protein</fullName>
    </submittedName>
</protein>
<dbReference type="AlphaFoldDB" id="A0A177V342"/>
<feature type="compositionally biased region" description="Basic and acidic residues" evidence="2">
    <location>
        <begin position="59"/>
        <end position="68"/>
    </location>
</feature>
<name>A0A177V342_9BASI</name>